<reference evidence="2 3" key="1">
    <citation type="journal article" date="2019" name="Nat. Ecol. Evol.">
        <title>Megaphylogeny resolves global patterns of mushroom evolution.</title>
        <authorList>
            <person name="Varga T."/>
            <person name="Krizsan K."/>
            <person name="Foldi C."/>
            <person name="Dima B."/>
            <person name="Sanchez-Garcia M."/>
            <person name="Sanchez-Ramirez S."/>
            <person name="Szollosi G.J."/>
            <person name="Szarkandi J.G."/>
            <person name="Papp V."/>
            <person name="Albert L."/>
            <person name="Andreopoulos W."/>
            <person name="Angelini C."/>
            <person name="Antonin V."/>
            <person name="Barry K.W."/>
            <person name="Bougher N.L."/>
            <person name="Buchanan P."/>
            <person name="Buyck B."/>
            <person name="Bense V."/>
            <person name="Catcheside P."/>
            <person name="Chovatia M."/>
            <person name="Cooper J."/>
            <person name="Damon W."/>
            <person name="Desjardin D."/>
            <person name="Finy P."/>
            <person name="Geml J."/>
            <person name="Haridas S."/>
            <person name="Hughes K."/>
            <person name="Justo A."/>
            <person name="Karasinski D."/>
            <person name="Kautmanova I."/>
            <person name="Kiss B."/>
            <person name="Kocsube S."/>
            <person name="Kotiranta H."/>
            <person name="LaButti K.M."/>
            <person name="Lechner B.E."/>
            <person name="Liimatainen K."/>
            <person name="Lipzen A."/>
            <person name="Lukacs Z."/>
            <person name="Mihaltcheva S."/>
            <person name="Morgado L.N."/>
            <person name="Niskanen T."/>
            <person name="Noordeloos M.E."/>
            <person name="Ohm R.A."/>
            <person name="Ortiz-Santana B."/>
            <person name="Ovrebo C."/>
            <person name="Racz N."/>
            <person name="Riley R."/>
            <person name="Savchenko A."/>
            <person name="Shiryaev A."/>
            <person name="Soop K."/>
            <person name="Spirin V."/>
            <person name="Szebenyi C."/>
            <person name="Tomsovsky M."/>
            <person name="Tulloss R.E."/>
            <person name="Uehling J."/>
            <person name="Grigoriev I.V."/>
            <person name="Vagvolgyi C."/>
            <person name="Papp T."/>
            <person name="Martin F.M."/>
            <person name="Miettinen O."/>
            <person name="Hibbett D.S."/>
            <person name="Nagy L.G."/>
        </authorList>
    </citation>
    <scope>NUCLEOTIDE SEQUENCE [LARGE SCALE GENOMIC DNA]</scope>
    <source>
        <strain evidence="2 3">OMC1185</strain>
    </source>
</reference>
<feature type="region of interest" description="Disordered" evidence="1">
    <location>
        <begin position="1"/>
        <end position="28"/>
    </location>
</feature>
<protein>
    <submittedName>
        <fullName evidence="2">Uncharacterized protein</fullName>
    </submittedName>
</protein>
<feature type="compositionally biased region" description="Basic and acidic residues" evidence="1">
    <location>
        <begin position="40"/>
        <end position="56"/>
    </location>
</feature>
<evidence type="ECO:0000313" key="2">
    <source>
        <dbReference type="EMBL" id="TFK56924.1"/>
    </source>
</evidence>
<proteinExistence type="predicted"/>
<feature type="compositionally biased region" description="Basic and acidic residues" evidence="1">
    <location>
        <begin position="118"/>
        <end position="127"/>
    </location>
</feature>
<feature type="compositionally biased region" description="Polar residues" evidence="1">
    <location>
        <begin position="1"/>
        <end position="21"/>
    </location>
</feature>
<sequence length="202" mass="21953">MSPSSLQPTTAQLNNVETQSIRPVETDKDLPSSILKAIRAFEHNRQRTKRAEDHVRAKAKKERSKALPESVKSTGGAGGKAARKSRSRGVWDDADTPAALDGENSISPLPKSWASSARRPETTEVKLADLISTKTKPPKSKAADSDFEFIPHMPSVIVLDDTFLIEDSNGGPDEPWEHILGVEDEDAKANAPSYAQVVSKSQ</sequence>
<name>A0A5C3NGQ8_9AGAM</name>
<dbReference type="Proteomes" id="UP000305948">
    <property type="component" value="Unassembled WGS sequence"/>
</dbReference>
<organism evidence="2 3">
    <name type="scientific">Heliocybe sulcata</name>
    <dbReference type="NCBI Taxonomy" id="5364"/>
    <lineage>
        <taxon>Eukaryota</taxon>
        <taxon>Fungi</taxon>
        <taxon>Dikarya</taxon>
        <taxon>Basidiomycota</taxon>
        <taxon>Agaricomycotina</taxon>
        <taxon>Agaricomycetes</taxon>
        <taxon>Gloeophyllales</taxon>
        <taxon>Gloeophyllaceae</taxon>
        <taxon>Heliocybe</taxon>
    </lineage>
</organism>
<dbReference type="EMBL" id="ML213503">
    <property type="protein sequence ID" value="TFK56924.1"/>
    <property type="molecule type" value="Genomic_DNA"/>
</dbReference>
<gene>
    <name evidence="2" type="ORF">OE88DRAFT_1803556</name>
</gene>
<accession>A0A5C3NGQ8</accession>
<feature type="region of interest" description="Disordered" evidence="1">
    <location>
        <begin position="40"/>
        <end position="146"/>
    </location>
</feature>
<dbReference type="AlphaFoldDB" id="A0A5C3NGQ8"/>
<dbReference type="OrthoDB" id="3245714at2759"/>
<evidence type="ECO:0000256" key="1">
    <source>
        <dbReference type="SAM" id="MobiDB-lite"/>
    </source>
</evidence>
<keyword evidence="3" id="KW-1185">Reference proteome</keyword>
<evidence type="ECO:0000313" key="3">
    <source>
        <dbReference type="Proteomes" id="UP000305948"/>
    </source>
</evidence>